<keyword evidence="2" id="KW-0677">Repeat</keyword>
<evidence type="ECO:0000256" key="6">
    <source>
        <dbReference type="SAM" id="MobiDB-lite"/>
    </source>
</evidence>
<dbReference type="OMA" id="GQQFGTA"/>
<feature type="domain" description="C2HC/C3H-type" evidence="7">
    <location>
        <begin position="313"/>
        <end position="342"/>
    </location>
</feature>
<name>D2V1Q0_NAEGR</name>
<dbReference type="RefSeq" id="XP_002682093.1">
    <property type="nucleotide sequence ID" value="XM_002682047.1"/>
</dbReference>
<dbReference type="Proteomes" id="UP000006671">
    <property type="component" value="Unassembled WGS sequence"/>
</dbReference>
<evidence type="ECO:0000259" key="7">
    <source>
        <dbReference type="PROSITE" id="PS52027"/>
    </source>
</evidence>
<evidence type="ECO:0000256" key="3">
    <source>
        <dbReference type="ARBA" id="ARBA00022771"/>
    </source>
</evidence>
<dbReference type="GO" id="GO:0008270">
    <property type="term" value="F:zinc ion binding"/>
    <property type="evidence" value="ECO:0007669"/>
    <property type="project" value="UniProtKB-KW"/>
</dbReference>
<gene>
    <name evidence="8" type="ORF">NAEGRDRAFT_62653</name>
</gene>
<feature type="compositionally biased region" description="Low complexity" evidence="6">
    <location>
        <begin position="159"/>
        <end position="189"/>
    </location>
</feature>
<dbReference type="InParanoid" id="D2V1Q0"/>
<feature type="region of interest" description="Disordered" evidence="6">
    <location>
        <begin position="208"/>
        <end position="227"/>
    </location>
</feature>
<dbReference type="PANTHER" id="PTHR13555:SF68">
    <property type="entry name" value="ZINC FINGER PROTEIN 474"/>
    <property type="match status" value="1"/>
</dbReference>
<dbReference type="GeneID" id="8850019"/>
<sequence>MSAKLICYYCGENEEFGNLKDHMFQCSNNWHAQQQKLIPELQRMYPPRGLPSMMMPSSSKDKASIEKYNTYAKLLYCQESLNPCPSCLKLFKASELGEHFLRCNPSDNSPKHHQQTMQQPQQQQNNKPSVSASSPKKQQQSSTIQPPRSCSPPRQVQYTPPKTSPSNSKSQLVRESSSGSIGSNSSNKSATIASQNIDKYLPVRDSVSKTAVSQSRSSSSQKKAPMRDINGKPIAYCCHLCGREYLNVDSLTFHIPQCLDKRAVSQKELPKEMRTKPPSAPTVPIPEDRLADEFLQQLDEYNQMAYRIFEQSSRVGCKYCGRKFNAEALIVHLRSCEKQADKNPPPFGKNQPGAAARGGVVPFSAVVGKQSSNNSEAYEELERAECSKCGRKFALDRLAIHENSCKGSKKEVQPSPSKILTEKIKNMPNPSLDNVTTKISSQTSSSEPHRVPCRVCGRKFNPDRIEKHESICKK</sequence>
<dbReference type="InterPro" id="IPR049899">
    <property type="entry name" value="Znf_C2HC_C3H"/>
</dbReference>
<dbReference type="KEGG" id="ngr:NAEGRDRAFT_62653"/>
<feature type="domain" description="C2HC/C3H-type" evidence="7">
    <location>
        <begin position="449"/>
        <end position="474"/>
    </location>
</feature>
<dbReference type="PANTHER" id="PTHR13555">
    <property type="entry name" value="C2H2 ZINC FINGER CGI-62-RELATED"/>
    <property type="match status" value="1"/>
</dbReference>
<dbReference type="InterPro" id="IPR026319">
    <property type="entry name" value="ZC2HC1A/B-like"/>
</dbReference>
<accession>D2V1Q0</accession>
<organism evidence="9">
    <name type="scientific">Naegleria gruberi</name>
    <name type="common">Amoeba</name>
    <dbReference type="NCBI Taxonomy" id="5762"/>
    <lineage>
        <taxon>Eukaryota</taxon>
        <taxon>Discoba</taxon>
        <taxon>Heterolobosea</taxon>
        <taxon>Tetramitia</taxon>
        <taxon>Eutetramitia</taxon>
        <taxon>Vahlkampfiidae</taxon>
        <taxon>Naegleria</taxon>
    </lineage>
</organism>
<evidence type="ECO:0000313" key="9">
    <source>
        <dbReference type="Proteomes" id="UP000006671"/>
    </source>
</evidence>
<evidence type="ECO:0000256" key="1">
    <source>
        <dbReference type="ARBA" id="ARBA00022723"/>
    </source>
</evidence>
<evidence type="ECO:0000313" key="8">
    <source>
        <dbReference type="EMBL" id="EFC49349.1"/>
    </source>
</evidence>
<feature type="compositionally biased region" description="Low complexity" evidence="6">
    <location>
        <begin position="208"/>
        <end position="223"/>
    </location>
</feature>
<proteinExistence type="predicted"/>
<keyword evidence="3 5" id="KW-0863">Zinc-finger</keyword>
<dbReference type="PROSITE" id="PS52027">
    <property type="entry name" value="ZF_C2HC_C3H"/>
    <property type="match status" value="3"/>
</dbReference>
<dbReference type="AlphaFoldDB" id="D2V1Q0"/>
<keyword evidence="1" id="KW-0479">Metal-binding</keyword>
<dbReference type="OrthoDB" id="265955at2759"/>
<dbReference type="Gene3D" id="3.30.160.60">
    <property type="entry name" value="Classic Zinc Finger"/>
    <property type="match status" value="3"/>
</dbReference>
<evidence type="ECO:0000256" key="4">
    <source>
        <dbReference type="ARBA" id="ARBA00022833"/>
    </source>
</evidence>
<dbReference type="VEuPathDB" id="AmoebaDB:NAEGRDRAFT_62653"/>
<dbReference type="EMBL" id="GG738848">
    <property type="protein sequence ID" value="EFC49349.1"/>
    <property type="molecule type" value="Genomic_DNA"/>
</dbReference>
<protein>
    <submittedName>
        <fullName evidence="8">Predicted protein</fullName>
    </submittedName>
</protein>
<dbReference type="Pfam" id="PF13913">
    <property type="entry name" value="zf-C2HC_2"/>
    <property type="match status" value="5"/>
</dbReference>
<keyword evidence="9" id="KW-1185">Reference proteome</keyword>
<keyword evidence="4" id="KW-0862">Zinc</keyword>
<feature type="domain" description="C2HC/C3H-type" evidence="7">
    <location>
        <begin position="382"/>
        <end position="411"/>
    </location>
</feature>
<evidence type="ECO:0000256" key="5">
    <source>
        <dbReference type="PROSITE-ProRule" id="PRU01371"/>
    </source>
</evidence>
<evidence type="ECO:0000256" key="2">
    <source>
        <dbReference type="ARBA" id="ARBA00022737"/>
    </source>
</evidence>
<feature type="compositionally biased region" description="Polar residues" evidence="6">
    <location>
        <begin position="428"/>
        <end position="446"/>
    </location>
</feature>
<feature type="region of interest" description="Disordered" evidence="6">
    <location>
        <begin position="425"/>
        <end position="453"/>
    </location>
</feature>
<feature type="region of interest" description="Disordered" evidence="6">
    <location>
        <begin position="102"/>
        <end position="190"/>
    </location>
</feature>
<feature type="compositionally biased region" description="Low complexity" evidence="6">
    <location>
        <begin position="115"/>
        <end position="147"/>
    </location>
</feature>
<dbReference type="STRING" id="5762.D2V1Q0"/>
<reference evidence="8 9" key="1">
    <citation type="journal article" date="2010" name="Cell">
        <title>The genome of Naegleria gruberi illuminates early eukaryotic versatility.</title>
        <authorList>
            <person name="Fritz-Laylin L.K."/>
            <person name="Prochnik S.E."/>
            <person name="Ginger M.L."/>
            <person name="Dacks J.B."/>
            <person name="Carpenter M.L."/>
            <person name="Field M.C."/>
            <person name="Kuo A."/>
            <person name="Paredez A."/>
            <person name="Chapman J."/>
            <person name="Pham J."/>
            <person name="Shu S."/>
            <person name="Neupane R."/>
            <person name="Cipriano M."/>
            <person name="Mancuso J."/>
            <person name="Tu H."/>
            <person name="Salamov A."/>
            <person name="Lindquist E."/>
            <person name="Shapiro H."/>
            <person name="Lucas S."/>
            <person name="Grigoriev I.V."/>
            <person name="Cande W.Z."/>
            <person name="Fulton C."/>
            <person name="Rokhsar D.S."/>
            <person name="Dawson S.C."/>
        </authorList>
    </citation>
    <scope>NUCLEOTIDE SEQUENCE [LARGE SCALE GENOMIC DNA]</scope>
    <source>
        <strain evidence="8 9">NEG-M</strain>
    </source>
</reference>